<evidence type="ECO:0000313" key="1">
    <source>
        <dbReference type="EMBL" id="KAJ4973571.1"/>
    </source>
</evidence>
<name>A0A9Q0KN36_9MAGN</name>
<dbReference type="EMBL" id="JAMYWD010000004">
    <property type="protein sequence ID" value="KAJ4973571.1"/>
    <property type="molecule type" value="Genomic_DNA"/>
</dbReference>
<sequence length="117" mass="13446">MKAVCVFIGQYTIILHLGHDGFNVSQGTGLHLPFKKRIVNCAIFFWFVLKKIKLPRLATKSATLHLSRSGLLDWNRKGYWGSRLLAWRCCDSTNSRIDLRDEPSKTHREPSILMTNC</sequence>
<proteinExistence type="predicted"/>
<keyword evidence="2" id="KW-1185">Reference proteome</keyword>
<reference evidence="1" key="1">
    <citation type="journal article" date="2023" name="Plant J.">
        <title>The genome of the king protea, Protea cynaroides.</title>
        <authorList>
            <person name="Chang J."/>
            <person name="Duong T.A."/>
            <person name="Schoeman C."/>
            <person name="Ma X."/>
            <person name="Roodt D."/>
            <person name="Barker N."/>
            <person name="Li Z."/>
            <person name="Van de Peer Y."/>
            <person name="Mizrachi E."/>
        </authorList>
    </citation>
    <scope>NUCLEOTIDE SEQUENCE</scope>
    <source>
        <tissue evidence="1">Young leaves</tissue>
    </source>
</reference>
<comment type="caution">
    <text evidence="1">The sequence shown here is derived from an EMBL/GenBank/DDBJ whole genome shotgun (WGS) entry which is preliminary data.</text>
</comment>
<evidence type="ECO:0000313" key="2">
    <source>
        <dbReference type="Proteomes" id="UP001141806"/>
    </source>
</evidence>
<dbReference type="Proteomes" id="UP001141806">
    <property type="component" value="Unassembled WGS sequence"/>
</dbReference>
<gene>
    <name evidence="1" type="ORF">NE237_006745</name>
</gene>
<dbReference type="AlphaFoldDB" id="A0A9Q0KN36"/>
<accession>A0A9Q0KN36</accession>
<protein>
    <submittedName>
        <fullName evidence="1">Uncharacterized protein</fullName>
    </submittedName>
</protein>
<organism evidence="1 2">
    <name type="scientific">Protea cynaroides</name>
    <dbReference type="NCBI Taxonomy" id="273540"/>
    <lineage>
        <taxon>Eukaryota</taxon>
        <taxon>Viridiplantae</taxon>
        <taxon>Streptophyta</taxon>
        <taxon>Embryophyta</taxon>
        <taxon>Tracheophyta</taxon>
        <taxon>Spermatophyta</taxon>
        <taxon>Magnoliopsida</taxon>
        <taxon>Proteales</taxon>
        <taxon>Proteaceae</taxon>
        <taxon>Protea</taxon>
    </lineage>
</organism>